<comment type="caution">
    <text evidence="2">The sequence shown here is derived from an EMBL/GenBank/DDBJ whole genome shotgun (WGS) entry which is preliminary data.</text>
</comment>
<protein>
    <recommendedName>
        <fullName evidence="4">HAT C-terminal dimerisation domain-containing protein</fullName>
    </recommendedName>
</protein>
<evidence type="ECO:0008006" key="4">
    <source>
        <dbReference type="Google" id="ProtNLM"/>
    </source>
</evidence>
<feature type="region of interest" description="Disordered" evidence="1">
    <location>
        <begin position="75"/>
        <end position="98"/>
    </location>
</feature>
<dbReference type="OrthoDB" id="5152423at2759"/>
<dbReference type="Proteomes" id="UP000326924">
    <property type="component" value="Unassembled WGS sequence"/>
</dbReference>
<reference evidence="2 3" key="1">
    <citation type="submission" date="2019-09" db="EMBL/GenBank/DDBJ databases">
        <title>Draft genome of the ectomycorrhizal ascomycete Sphaerosporella brunnea.</title>
        <authorList>
            <consortium name="DOE Joint Genome Institute"/>
            <person name="Benucci G.M."/>
            <person name="Marozzi G."/>
            <person name="Antonielli L."/>
            <person name="Sanchez S."/>
            <person name="Marco P."/>
            <person name="Wang X."/>
            <person name="Falini L.B."/>
            <person name="Barry K."/>
            <person name="Haridas S."/>
            <person name="Lipzen A."/>
            <person name="Labutti K."/>
            <person name="Grigoriev I.V."/>
            <person name="Murat C."/>
            <person name="Martin F."/>
            <person name="Albertini E."/>
            <person name="Donnini D."/>
            <person name="Bonito G."/>
        </authorList>
    </citation>
    <scope>NUCLEOTIDE SEQUENCE [LARGE SCALE GENOMIC DNA]</scope>
    <source>
        <strain evidence="2 3">Sb_GMNB300</strain>
    </source>
</reference>
<sequence length="328" mass="34597">MTITAREAIHIKHGPPLLQNLHKRPQRCRSPADQRWAAKAASPARPPPDGIKKRGRPKKAAVAVETATIATGDGATTGDGTIYATPASNRKSQLPARPPATLAPVSGGIRKLVRPAKHKKALKRGRTATNKMFQTAEAILGDISKIANAARSQQTVSVDTNATQSHHATTTTGTPVALAPIAAGVKKRAHKASKPSTNSLLSPAPVSGNNIPKSTHADGTTEPIRRLDEQIPEADRTFSAMGGNLAKMALGFPSMPAISAEPDGVFSSAMITLADRRCQRSDEAVNALECLNGWHRDGLISASHAESTELEEMPNALCIQELNGSTVE</sequence>
<proteinExistence type="predicted"/>
<organism evidence="2 3">
    <name type="scientific">Sphaerosporella brunnea</name>
    <dbReference type="NCBI Taxonomy" id="1250544"/>
    <lineage>
        <taxon>Eukaryota</taxon>
        <taxon>Fungi</taxon>
        <taxon>Dikarya</taxon>
        <taxon>Ascomycota</taxon>
        <taxon>Pezizomycotina</taxon>
        <taxon>Pezizomycetes</taxon>
        <taxon>Pezizales</taxon>
        <taxon>Pyronemataceae</taxon>
        <taxon>Sphaerosporella</taxon>
    </lineage>
</organism>
<evidence type="ECO:0000313" key="3">
    <source>
        <dbReference type="Proteomes" id="UP000326924"/>
    </source>
</evidence>
<evidence type="ECO:0000313" key="2">
    <source>
        <dbReference type="EMBL" id="KAA8898472.1"/>
    </source>
</evidence>
<feature type="compositionally biased region" description="Polar residues" evidence="1">
    <location>
        <begin position="194"/>
        <end position="213"/>
    </location>
</feature>
<dbReference type="InParanoid" id="A0A5J5ENX0"/>
<feature type="compositionally biased region" description="Low complexity" evidence="1">
    <location>
        <begin position="75"/>
        <end position="85"/>
    </location>
</feature>
<gene>
    <name evidence="2" type="ORF">FN846DRAFT_921314</name>
</gene>
<evidence type="ECO:0000256" key="1">
    <source>
        <dbReference type="SAM" id="MobiDB-lite"/>
    </source>
</evidence>
<dbReference type="EMBL" id="VXIS01000184">
    <property type="protein sequence ID" value="KAA8898472.1"/>
    <property type="molecule type" value="Genomic_DNA"/>
</dbReference>
<feature type="region of interest" description="Disordered" evidence="1">
    <location>
        <begin position="192"/>
        <end position="221"/>
    </location>
</feature>
<keyword evidence="3" id="KW-1185">Reference proteome</keyword>
<feature type="region of interest" description="Disordered" evidence="1">
    <location>
        <begin position="14"/>
        <end position="58"/>
    </location>
</feature>
<dbReference type="AlphaFoldDB" id="A0A5J5ENX0"/>
<accession>A0A5J5ENX0</accession>
<name>A0A5J5ENX0_9PEZI</name>